<name>A0ABR4Q472_9CEST</name>
<evidence type="ECO:0000313" key="3">
    <source>
        <dbReference type="Proteomes" id="UP001651158"/>
    </source>
</evidence>
<sequence>MPNPPKRANFWKPISSSGDDSWHNENQDNSGRLFHATDSFPEFSANSSTPASSGWPNFDPGSNDPATNQTLDTFADFSLPWPASDRLWNSSGTPITEWPLSSNLIWRNGYSEDDNVGANSSLPHNESSNVPPSLTHDKVFHQIWSQKSKQSVPDASPNPWDSNQQHLVATTEILTDSTETLNRDSTQQLEDNDKPSCTQEKQESLVAETNRESSASVSRITELVNDPGNWGTRPVNQSVPWKTTSEDGDLHKSKPSSAMLNSHQQHQESNVWTNEPPTGTSVWELHYEQIATRGSCWPGQGRETPVAVNASCGGALQASASQQSSHQSAIAPTLPQADHEGGIWGSAPTFHLRPSTSHFGPPGGLFRRPIFGAGATGGSTNRLPDDSGELGLPSRAAWVNISSSNLLNQEENSWATAAGRCVAPTAIPGPTPSSATAAAPSFFSAGCNSGLEEADQHQEVNTGVSMAAYRSDLVRYFLQQGFRREDVEPVLAECNMDIDRSLAVLRLRSRNAVGGSGGPPRYPGGVGGPRRVPTSPTATGQFGHFPNAQSTSAAAATVAPFGRGMSVQRPLVGSGANRIISGGGVGNRMPGAATASSGDSILGSSLSSLLGLPPPQQQENGFSPMLMRGRNYQWQPNNAPPTNFAFISSIMELQRKRQDIQRQIQLFRGNPSMCSLPGGMALLSELNLQLQQVEHQINVREVASTFASSSAPSLQPSVPAFWSNSEEARSNTSSLTQRLQDLRIGASACNSNSNNPASSSSNNPPSPRSAFRNTTNGFRSPRHNSGTDNFPGSGGNLPSGWLLIRGVPPSMSRSTLESFLGNGLLTLHSLLTRGTFVARFVTPEAAMDVVFQLTANAPNTPPLFVTIIEERQAFDFIVEALNAASGVNPVSAVAAAAASGGTGGSGGSATN</sequence>
<proteinExistence type="predicted"/>
<comment type="caution">
    <text evidence="2">The sequence shown here is derived from an EMBL/GenBank/DDBJ whole genome shotgun (WGS) entry which is preliminary data.</text>
</comment>
<feature type="region of interest" description="Disordered" evidence="1">
    <location>
        <begin position="185"/>
        <end position="275"/>
    </location>
</feature>
<feature type="compositionally biased region" description="Polar residues" evidence="1">
    <location>
        <begin position="771"/>
        <end position="790"/>
    </location>
</feature>
<feature type="compositionally biased region" description="Polar residues" evidence="1">
    <location>
        <begin position="44"/>
        <end position="55"/>
    </location>
</feature>
<feature type="region of interest" description="Disordered" evidence="1">
    <location>
        <begin position="144"/>
        <end position="163"/>
    </location>
</feature>
<feature type="region of interest" description="Disordered" evidence="1">
    <location>
        <begin position="1"/>
        <end position="70"/>
    </location>
</feature>
<accession>A0ABR4Q472</accession>
<protein>
    <submittedName>
        <fullName evidence="2">Uncharacterized protein</fullName>
    </submittedName>
</protein>
<feature type="region of interest" description="Disordered" evidence="1">
    <location>
        <begin position="747"/>
        <end position="793"/>
    </location>
</feature>
<organism evidence="2 3">
    <name type="scientific">Taenia crassiceps</name>
    <dbReference type="NCBI Taxonomy" id="6207"/>
    <lineage>
        <taxon>Eukaryota</taxon>
        <taxon>Metazoa</taxon>
        <taxon>Spiralia</taxon>
        <taxon>Lophotrochozoa</taxon>
        <taxon>Platyhelminthes</taxon>
        <taxon>Cestoda</taxon>
        <taxon>Eucestoda</taxon>
        <taxon>Cyclophyllidea</taxon>
        <taxon>Taeniidae</taxon>
        <taxon>Taenia</taxon>
    </lineage>
</organism>
<feature type="compositionally biased region" description="Polar residues" evidence="1">
    <location>
        <begin position="185"/>
        <end position="199"/>
    </location>
</feature>
<reference evidence="2 3" key="1">
    <citation type="journal article" date="2022" name="Front. Cell. Infect. Microbiol.">
        <title>The Genomes of Two Strains of Taenia crassiceps the Animal Model for the Study of Human Cysticercosis.</title>
        <authorList>
            <person name="Bobes R.J."/>
            <person name="Estrada K."/>
            <person name="Rios-Valencia D.G."/>
            <person name="Calderon-Gallegos A."/>
            <person name="de la Torre P."/>
            <person name="Carrero J.C."/>
            <person name="Sanchez-Flores A."/>
            <person name="Laclette J.P."/>
        </authorList>
    </citation>
    <scope>NUCLEOTIDE SEQUENCE [LARGE SCALE GENOMIC DNA]</scope>
    <source>
        <strain evidence="2">WFUcys</strain>
    </source>
</reference>
<evidence type="ECO:0000313" key="2">
    <source>
        <dbReference type="EMBL" id="KAL5104338.1"/>
    </source>
</evidence>
<feature type="compositionally biased region" description="Low complexity" evidence="1">
    <location>
        <begin position="319"/>
        <end position="331"/>
    </location>
</feature>
<feature type="compositionally biased region" description="Low complexity" evidence="1">
    <location>
        <begin position="747"/>
        <end position="763"/>
    </location>
</feature>
<dbReference type="EMBL" id="JAKROA010000013">
    <property type="protein sequence ID" value="KAL5104338.1"/>
    <property type="molecule type" value="Genomic_DNA"/>
</dbReference>
<feature type="compositionally biased region" description="Polar residues" evidence="1">
    <location>
        <begin position="255"/>
        <end position="275"/>
    </location>
</feature>
<evidence type="ECO:0000256" key="1">
    <source>
        <dbReference type="SAM" id="MobiDB-lite"/>
    </source>
</evidence>
<dbReference type="Proteomes" id="UP001651158">
    <property type="component" value="Unassembled WGS sequence"/>
</dbReference>
<feature type="compositionally biased region" description="Polar residues" evidence="1">
    <location>
        <begin position="234"/>
        <end position="243"/>
    </location>
</feature>
<keyword evidence="3" id="KW-1185">Reference proteome</keyword>
<gene>
    <name evidence="2" type="ORF">TcWFU_008294</name>
</gene>
<feature type="region of interest" description="Disordered" evidence="1">
    <location>
        <begin position="319"/>
        <end position="363"/>
    </location>
</feature>